<evidence type="ECO:0000256" key="2">
    <source>
        <dbReference type="ARBA" id="ARBA00022801"/>
    </source>
</evidence>
<gene>
    <name evidence="6" type="ORF">ACFPYJ_17360</name>
</gene>
<feature type="region of interest" description="Disordered" evidence="3">
    <location>
        <begin position="24"/>
        <end position="98"/>
    </location>
</feature>
<evidence type="ECO:0000313" key="7">
    <source>
        <dbReference type="Proteomes" id="UP001596047"/>
    </source>
</evidence>
<dbReference type="PROSITE" id="PS51257">
    <property type="entry name" value="PROKAR_LIPOPROTEIN"/>
    <property type="match status" value="1"/>
</dbReference>
<accession>A0ABW0VY80</accession>
<dbReference type="InterPro" id="IPR050248">
    <property type="entry name" value="Polysacc_deacetylase_ArnD"/>
</dbReference>
<proteinExistence type="predicted"/>
<comment type="caution">
    <text evidence="6">The sequence shown here is derived from an EMBL/GenBank/DDBJ whole genome shotgun (WGS) entry which is preliminary data.</text>
</comment>
<feature type="compositionally biased region" description="Low complexity" evidence="3">
    <location>
        <begin position="76"/>
        <end position="94"/>
    </location>
</feature>
<dbReference type="PANTHER" id="PTHR10587:SF133">
    <property type="entry name" value="CHITIN DEACETYLASE 1-RELATED"/>
    <property type="match status" value="1"/>
</dbReference>
<dbReference type="PANTHER" id="PTHR10587">
    <property type="entry name" value="GLYCOSYL TRANSFERASE-RELATED"/>
    <property type="match status" value="1"/>
</dbReference>
<dbReference type="EMBL" id="JBHSOW010000063">
    <property type="protein sequence ID" value="MFC5650847.1"/>
    <property type="molecule type" value="Genomic_DNA"/>
</dbReference>
<dbReference type="InterPro" id="IPR002509">
    <property type="entry name" value="NODB_dom"/>
</dbReference>
<evidence type="ECO:0000259" key="5">
    <source>
        <dbReference type="PROSITE" id="PS51677"/>
    </source>
</evidence>
<feature type="domain" description="NodB homology" evidence="5">
    <location>
        <begin position="123"/>
        <end position="303"/>
    </location>
</feature>
<dbReference type="Gene3D" id="3.20.20.370">
    <property type="entry name" value="Glycoside hydrolase/deacetylase"/>
    <property type="match status" value="1"/>
</dbReference>
<dbReference type="Proteomes" id="UP001596047">
    <property type="component" value="Unassembled WGS sequence"/>
</dbReference>
<dbReference type="SUPFAM" id="SSF88713">
    <property type="entry name" value="Glycoside hydrolase/deacetylase"/>
    <property type="match status" value="1"/>
</dbReference>
<evidence type="ECO:0000313" key="6">
    <source>
        <dbReference type="EMBL" id="MFC5650847.1"/>
    </source>
</evidence>
<keyword evidence="2" id="KW-0378">Hydrolase</keyword>
<feature type="chain" id="PRO_5046281279" evidence="4">
    <location>
        <begin position="25"/>
        <end position="319"/>
    </location>
</feature>
<keyword evidence="7" id="KW-1185">Reference proteome</keyword>
<feature type="compositionally biased region" description="Polar residues" evidence="3">
    <location>
        <begin position="42"/>
        <end position="57"/>
    </location>
</feature>
<reference evidence="7" key="1">
    <citation type="journal article" date="2019" name="Int. J. Syst. Evol. Microbiol.">
        <title>The Global Catalogue of Microorganisms (GCM) 10K type strain sequencing project: providing services to taxonomists for standard genome sequencing and annotation.</title>
        <authorList>
            <consortium name="The Broad Institute Genomics Platform"/>
            <consortium name="The Broad Institute Genome Sequencing Center for Infectious Disease"/>
            <person name="Wu L."/>
            <person name="Ma J."/>
        </authorList>
    </citation>
    <scope>NUCLEOTIDE SEQUENCE [LARGE SCALE GENOMIC DNA]</scope>
    <source>
        <strain evidence="7">CGMCC 1.3240</strain>
    </source>
</reference>
<dbReference type="Pfam" id="PF01522">
    <property type="entry name" value="Polysacc_deac_1"/>
    <property type="match status" value="1"/>
</dbReference>
<dbReference type="CDD" id="cd10917">
    <property type="entry name" value="CE4_NodB_like_6s_7s"/>
    <property type="match status" value="1"/>
</dbReference>
<dbReference type="RefSeq" id="WP_379189428.1">
    <property type="nucleotide sequence ID" value="NZ_JBHSOW010000063.1"/>
</dbReference>
<feature type="signal peptide" evidence="4">
    <location>
        <begin position="1"/>
        <end position="24"/>
    </location>
</feature>
<protein>
    <submittedName>
        <fullName evidence="6">Polysaccharide deacetylase family protein</fullName>
    </submittedName>
</protein>
<keyword evidence="1" id="KW-0479">Metal-binding</keyword>
<keyword evidence="4" id="KW-0732">Signal</keyword>
<dbReference type="InterPro" id="IPR011330">
    <property type="entry name" value="Glyco_hydro/deAcase_b/a-brl"/>
</dbReference>
<evidence type="ECO:0000256" key="3">
    <source>
        <dbReference type="SAM" id="MobiDB-lite"/>
    </source>
</evidence>
<sequence>MASYMRAKAAAAIIVALTLTTGCAASPKESVTGKGNSKAPHSDTSANRPVNQPGSTKSPEKEPQPSSTPAGGTNEAANPADPNAGAANQPPAGGKKPSEAAAKLYRMNKVYRFEPISKAASNKVVLLTFDDGPKEDEMITGLLDTLDKHKAKAIFFVNGYRVKKHPELLKKIADRGQTIGNHSWDHIDLKKETPAVVMKQIADVQKIVKETIGKSPTFFRPPFGSGGDAVKQAVKKEGMLFMTWSNGSLDWDKSTKDKPELVIQNVLDQLHPGANILMHELPWTVNALDSLLTKLEQKGYGFIDPASIDSVPAQPKSAK</sequence>
<dbReference type="PROSITE" id="PS51677">
    <property type="entry name" value="NODB"/>
    <property type="match status" value="1"/>
</dbReference>
<name>A0ABW0VY80_9BACL</name>
<organism evidence="6 7">
    <name type="scientific">Paenibacillus solisilvae</name>
    <dbReference type="NCBI Taxonomy" id="2486751"/>
    <lineage>
        <taxon>Bacteria</taxon>
        <taxon>Bacillati</taxon>
        <taxon>Bacillota</taxon>
        <taxon>Bacilli</taxon>
        <taxon>Bacillales</taxon>
        <taxon>Paenibacillaceae</taxon>
        <taxon>Paenibacillus</taxon>
    </lineage>
</organism>
<evidence type="ECO:0000256" key="1">
    <source>
        <dbReference type="ARBA" id="ARBA00022723"/>
    </source>
</evidence>
<evidence type="ECO:0000256" key="4">
    <source>
        <dbReference type="SAM" id="SignalP"/>
    </source>
</evidence>